<dbReference type="AlphaFoldDB" id="A0A0U5CNS8"/>
<dbReference type="OrthoDB" id="427960at2759"/>
<dbReference type="Proteomes" id="UP000054771">
    <property type="component" value="Unassembled WGS sequence"/>
</dbReference>
<reference evidence="3" key="1">
    <citation type="journal article" date="2016" name="Genome Announc.">
        <title>Draft genome sequences of fungus Aspergillus calidoustus.</title>
        <authorList>
            <person name="Horn F."/>
            <person name="Linde J."/>
            <person name="Mattern D.J."/>
            <person name="Walther G."/>
            <person name="Guthke R."/>
            <person name="Scherlach K."/>
            <person name="Martin K."/>
            <person name="Brakhage A.A."/>
            <person name="Petzke L."/>
            <person name="Valiante V."/>
        </authorList>
    </citation>
    <scope>NUCLEOTIDE SEQUENCE [LARGE SCALE GENOMIC DNA]</scope>
    <source>
        <strain evidence="3">SF006504</strain>
    </source>
</reference>
<accession>A0A0U5CNS8</accession>
<keyword evidence="1" id="KW-0175">Coiled coil</keyword>
<dbReference type="EMBL" id="CDMC01000002">
    <property type="protein sequence ID" value="CEN60625.1"/>
    <property type="molecule type" value="Genomic_DNA"/>
</dbReference>
<sequence>MEAISAALAEEEEKRRDAIARQAAEAGETEWFLDFDGADSTQYAQPPVVLADYSLDADDDDIGYGGRQVYGNYKKKNKPTVVRSCRPVVRKLIVYRQPPPPKAIKMKVKLGR</sequence>
<protein>
    <submittedName>
        <fullName evidence="2">Uncharacterized protein</fullName>
    </submittedName>
</protein>
<evidence type="ECO:0000313" key="2">
    <source>
        <dbReference type="EMBL" id="CEN60625.1"/>
    </source>
</evidence>
<evidence type="ECO:0000313" key="3">
    <source>
        <dbReference type="Proteomes" id="UP000054771"/>
    </source>
</evidence>
<name>A0A0U5CNS8_ASPCI</name>
<dbReference type="STRING" id="454130.A0A0U5CNS8"/>
<evidence type="ECO:0000256" key="1">
    <source>
        <dbReference type="SAM" id="Coils"/>
    </source>
</evidence>
<proteinExistence type="predicted"/>
<feature type="coiled-coil region" evidence="1">
    <location>
        <begin position="1"/>
        <end position="29"/>
    </location>
</feature>
<organism evidence="2 3">
    <name type="scientific">Aspergillus calidoustus</name>
    <dbReference type="NCBI Taxonomy" id="454130"/>
    <lineage>
        <taxon>Eukaryota</taxon>
        <taxon>Fungi</taxon>
        <taxon>Dikarya</taxon>
        <taxon>Ascomycota</taxon>
        <taxon>Pezizomycotina</taxon>
        <taxon>Eurotiomycetes</taxon>
        <taxon>Eurotiomycetidae</taxon>
        <taxon>Eurotiales</taxon>
        <taxon>Aspergillaceae</taxon>
        <taxon>Aspergillus</taxon>
        <taxon>Aspergillus subgen. Nidulantes</taxon>
    </lineage>
</organism>
<keyword evidence="3" id="KW-1185">Reference proteome</keyword>
<gene>
    <name evidence="2" type="ORF">ASPCAL03061</name>
</gene>